<sequence length="199" mass="23038">MSSPDLPPSIEASHHQSNILISTPKEYHRTRLARPSEHGQKRIGVESPSSASPFAFFFFRLDERIKGGFRRLTSSKDVDGALVSDNEPIPGSKMQHGKYKINIVVLWHPHVSNSPSKVEQRRQGCQVRSSCREEVRLPRPSIFLQFFTFPWPLCPPPFEFDRHRCRLQSSSLMDGWTRKYQGQYIAKRNYAETMLERQP</sequence>
<evidence type="ECO:0000313" key="3">
    <source>
        <dbReference type="Proteomes" id="UP000076798"/>
    </source>
</evidence>
<evidence type="ECO:0000313" key="2">
    <source>
        <dbReference type="EMBL" id="KZT40334.1"/>
    </source>
</evidence>
<dbReference type="AlphaFoldDB" id="A0A166F6K3"/>
<accession>A0A166F6K3</accession>
<protein>
    <submittedName>
        <fullName evidence="2">Uncharacterized protein</fullName>
    </submittedName>
</protein>
<dbReference type="Proteomes" id="UP000076798">
    <property type="component" value="Unassembled WGS sequence"/>
</dbReference>
<organism evidence="2 3">
    <name type="scientific">Sistotremastrum suecicum HHB10207 ss-3</name>
    <dbReference type="NCBI Taxonomy" id="1314776"/>
    <lineage>
        <taxon>Eukaryota</taxon>
        <taxon>Fungi</taxon>
        <taxon>Dikarya</taxon>
        <taxon>Basidiomycota</taxon>
        <taxon>Agaricomycotina</taxon>
        <taxon>Agaricomycetes</taxon>
        <taxon>Sistotremastrales</taxon>
        <taxon>Sistotremastraceae</taxon>
        <taxon>Sistotremastrum</taxon>
    </lineage>
</organism>
<feature type="region of interest" description="Disordered" evidence="1">
    <location>
        <begin position="1"/>
        <end position="27"/>
    </location>
</feature>
<dbReference type="EMBL" id="KV428034">
    <property type="protein sequence ID" value="KZT40334.1"/>
    <property type="molecule type" value="Genomic_DNA"/>
</dbReference>
<keyword evidence="3" id="KW-1185">Reference proteome</keyword>
<name>A0A166F6K3_9AGAM</name>
<evidence type="ECO:0000256" key="1">
    <source>
        <dbReference type="SAM" id="MobiDB-lite"/>
    </source>
</evidence>
<proteinExistence type="predicted"/>
<reference evidence="2 3" key="1">
    <citation type="journal article" date="2016" name="Mol. Biol. Evol.">
        <title>Comparative Genomics of Early-Diverging Mushroom-Forming Fungi Provides Insights into the Origins of Lignocellulose Decay Capabilities.</title>
        <authorList>
            <person name="Nagy L.G."/>
            <person name="Riley R."/>
            <person name="Tritt A."/>
            <person name="Adam C."/>
            <person name="Daum C."/>
            <person name="Floudas D."/>
            <person name="Sun H."/>
            <person name="Yadav J.S."/>
            <person name="Pangilinan J."/>
            <person name="Larsson K.H."/>
            <person name="Matsuura K."/>
            <person name="Barry K."/>
            <person name="Labutti K."/>
            <person name="Kuo R."/>
            <person name="Ohm R.A."/>
            <person name="Bhattacharya S.S."/>
            <person name="Shirouzu T."/>
            <person name="Yoshinaga Y."/>
            <person name="Martin F.M."/>
            <person name="Grigoriev I.V."/>
            <person name="Hibbett D.S."/>
        </authorList>
    </citation>
    <scope>NUCLEOTIDE SEQUENCE [LARGE SCALE GENOMIC DNA]</scope>
    <source>
        <strain evidence="2 3">HHB10207 ss-3</strain>
    </source>
</reference>
<gene>
    <name evidence="2" type="ORF">SISSUDRAFT_525437</name>
</gene>